<dbReference type="SUPFAM" id="SSF46894">
    <property type="entry name" value="C-terminal effector domain of the bipartite response regulators"/>
    <property type="match status" value="1"/>
</dbReference>
<dbReference type="EMBL" id="JAPMXC010000010">
    <property type="protein sequence ID" value="MCY0389413.1"/>
    <property type="molecule type" value="Genomic_DNA"/>
</dbReference>
<evidence type="ECO:0000313" key="11">
    <source>
        <dbReference type="Proteomes" id="UP001082899"/>
    </source>
</evidence>
<dbReference type="PANTHER" id="PTHR48111">
    <property type="entry name" value="REGULATOR OF RPOS"/>
    <property type="match status" value="1"/>
</dbReference>
<protein>
    <submittedName>
        <fullName evidence="10">Response regulator transcription factor</fullName>
    </submittedName>
</protein>
<dbReference type="Gene3D" id="3.40.50.2300">
    <property type="match status" value="1"/>
</dbReference>
<comment type="subcellular location">
    <subcellularLocation>
        <location evidence="1">Cytoplasm</location>
    </subcellularLocation>
</comment>
<keyword evidence="11" id="KW-1185">Reference proteome</keyword>
<evidence type="ECO:0000256" key="4">
    <source>
        <dbReference type="ARBA" id="ARBA00023012"/>
    </source>
</evidence>
<evidence type="ECO:0000313" key="10">
    <source>
        <dbReference type="EMBL" id="MCY0389413.1"/>
    </source>
</evidence>
<dbReference type="InterPro" id="IPR001867">
    <property type="entry name" value="OmpR/PhoB-type_DNA-bd"/>
</dbReference>
<organism evidence="10 11">
    <name type="scientific">Robbsia betulipollinis</name>
    <dbReference type="NCBI Taxonomy" id="2981849"/>
    <lineage>
        <taxon>Bacteria</taxon>
        <taxon>Pseudomonadati</taxon>
        <taxon>Pseudomonadota</taxon>
        <taxon>Betaproteobacteria</taxon>
        <taxon>Burkholderiales</taxon>
        <taxon>Burkholderiaceae</taxon>
        <taxon>Robbsia</taxon>
    </lineage>
</organism>
<gene>
    <name evidence="10" type="ORF">OVY01_19900</name>
</gene>
<keyword evidence="6 8" id="KW-0238">DNA-binding</keyword>
<dbReference type="Gene3D" id="1.10.10.10">
    <property type="entry name" value="Winged helix-like DNA-binding domain superfamily/Winged helix DNA-binding domain"/>
    <property type="match status" value="1"/>
</dbReference>
<keyword evidence="7" id="KW-0804">Transcription</keyword>
<dbReference type="InterPro" id="IPR016032">
    <property type="entry name" value="Sig_transdc_resp-reg_C-effctor"/>
</dbReference>
<comment type="caution">
    <text evidence="10">The sequence shown here is derived from an EMBL/GenBank/DDBJ whole genome shotgun (WGS) entry which is preliminary data.</text>
</comment>
<evidence type="ECO:0000256" key="8">
    <source>
        <dbReference type="PROSITE-ProRule" id="PRU01091"/>
    </source>
</evidence>
<dbReference type="InterPro" id="IPR036388">
    <property type="entry name" value="WH-like_DNA-bd_sf"/>
</dbReference>
<keyword evidence="5" id="KW-0805">Transcription regulation</keyword>
<dbReference type="SMART" id="SM00862">
    <property type="entry name" value="Trans_reg_C"/>
    <property type="match status" value="1"/>
</dbReference>
<dbReference type="RefSeq" id="WP_267849315.1">
    <property type="nucleotide sequence ID" value="NZ_JAPMXC010000010.1"/>
</dbReference>
<feature type="DNA-binding region" description="OmpR/PhoB-type" evidence="8">
    <location>
        <begin position="129"/>
        <end position="228"/>
    </location>
</feature>
<dbReference type="SUPFAM" id="SSF52172">
    <property type="entry name" value="CheY-like"/>
    <property type="match status" value="1"/>
</dbReference>
<evidence type="ECO:0000256" key="7">
    <source>
        <dbReference type="ARBA" id="ARBA00023163"/>
    </source>
</evidence>
<keyword evidence="3" id="KW-0597">Phosphoprotein</keyword>
<dbReference type="PANTHER" id="PTHR48111:SF35">
    <property type="entry name" value="TRANSCRIPTIONAL REGULATORY PROTEIN QSEB"/>
    <property type="match status" value="1"/>
</dbReference>
<evidence type="ECO:0000259" key="9">
    <source>
        <dbReference type="PROSITE" id="PS51755"/>
    </source>
</evidence>
<evidence type="ECO:0000256" key="6">
    <source>
        <dbReference type="ARBA" id="ARBA00023125"/>
    </source>
</evidence>
<dbReference type="InterPro" id="IPR039420">
    <property type="entry name" value="WalR-like"/>
</dbReference>
<evidence type="ECO:0000256" key="5">
    <source>
        <dbReference type="ARBA" id="ARBA00023015"/>
    </source>
</evidence>
<dbReference type="Pfam" id="PF00486">
    <property type="entry name" value="Trans_reg_C"/>
    <property type="match status" value="1"/>
</dbReference>
<feature type="domain" description="OmpR/PhoB-type" evidence="9">
    <location>
        <begin position="129"/>
        <end position="228"/>
    </location>
</feature>
<evidence type="ECO:0000256" key="1">
    <source>
        <dbReference type="ARBA" id="ARBA00004496"/>
    </source>
</evidence>
<keyword evidence="4" id="KW-0902">Two-component regulatory system</keyword>
<keyword evidence="2" id="KW-0963">Cytoplasm</keyword>
<reference evidence="10" key="1">
    <citation type="submission" date="2022-11" db="EMBL/GenBank/DDBJ databases">
        <title>Robbsia betulipollinis sp. nov., isolated from pollen of birch (Betula pendula).</title>
        <authorList>
            <person name="Shi H."/>
            <person name="Ambika Manirajan B."/>
            <person name="Ratering S."/>
            <person name="Geissler-Plaum R."/>
            <person name="Schnell S."/>
        </authorList>
    </citation>
    <scope>NUCLEOTIDE SEQUENCE</scope>
    <source>
        <strain evidence="10">Bb-Pol-6</strain>
    </source>
</reference>
<proteinExistence type="predicted"/>
<dbReference type="Proteomes" id="UP001082899">
    <property type="component" value="Unassembled WGS sequence"/>
</dbReference>
<dbReference type="PROSITE" id="PS51755">
    <property type="entry name" value="OMPR_PHOB"/>
    <property type="match status" value="1"/>
</dbReference>
<dbReference type="CDD" id="cd00383">
    <property type="entry name" value="trans_reg_C"/>
    <property type="match status" value="1"/>
</dbReference>
<accession>A0ABT3ZS83</accession>
<dbReference type="InterPro" id="IPR011006">
    <property type="entry name" value="CheY-like_superfamily"/>
</dbReference>
<evidence type="ECO:0000256" key="2">
    <source>
        <dbReference type="ARBA" id="ARBA00022490"/>
    </source>
</evidence>
<name>A0ABT3ZS83_9BURK</name>
<evidence type="ECO:0000256" key="3">
    <source>
        <dbReference type="ARBA" id="ARBA00022553"/>
    </source>
</evidence>
<sequence length="252" mass="27858">MKLAIVTTNQRTYDAVQSCFVEGGLDVVRFTEDMGLIRALARESFSALIIDATDGLGQRESRPVLASRACQAKLHAPLILVGHFTDRESLVQAFNAGADDVVRLPIDSDELYVRTLRAIRRCQSDPHVGEMLSLAGYRLDKRLGVVVAGDDTVQLTPREFAIAWMLFSRQGQYLSRAQIATAVWGCSEEVAGRTLEQHIYKLRKKLSLNGLHGARLSTQYAHGYRIEVFQSETFSTPVGEPVRDKAAPPVAV</sequence>